<sequence>MDISCYVAAIGSTIAYLAETKKRGSGRRIRQMAGRFLRKKNQLKLHYYWKRAVASPYELSVELSSVVGSGPLGKIVAKDVEAATAAPAPVIVLLVGIESLLVSTFRVGYTITTNALDSLYKKAIALALVKHPVVNSSYTDGSSFTYNSSINIAVAVAIDSSLM</sequence>
<dbReference type="Pfam" id="PF00198">
    <property type="entry name" value="2-oxoacid_dh"/>
    <property type="match status" value="1"/>
</dbReference>
<dbReference type="GO" id="GO:0009534">
    <property type="term" value="C:chloroplast thylakoid"/>
    <property type="evidence" value="ECO:0007669"/>
    <property type="project" value="TreeGrafter"/>
</dbReference>
<evidence type="ECO:0000313" key="4">
    <source>
        <dbReference type="EMBL" id="KAF9605208.1"/>
    </source>
</evidence>
<dbReference type="Gene3D" id="4.10.320.10">
    <property type="entry name" value="E3-binding domain"/>
    <property type="match status" value="1"/>
</dbReference>
<reference evidence="4 5" key="1">
    <citation type="submission" date="2020-10" db="EMBL/GenBank/DDBJ databases">
        <title>The Coptis chinensis genome and diversification of protoberbering-type alkaloids.</title>
        <authorList>
            <person name="Wang B."/>
            <person name="Shu S."/>
            <person name="Song C."/>
            <person name="Liu Y."/>
        </authorList>
    </citation>
    <scope>NUCLEOTIDE SEQUENCE [LARGE SCALE GENOMIC DNA]</scope>
    <source>
        <strain evidence="4">HL-2020</strain>
        <tissue evidence="4">Leaf</tissue>
    </source>
</reference>
<evidence type="ECO:0000259" key="3">
    <source>
        <dbReference type="Pfam" id="PF02817"/>
    </source>
</evidence>
<evidence type="ECO:0000256" key="1">
    <source>
        <dbReference type="ARBA" id="ARBA00007317"/>
    </source>
</evidence>
<dbReference type="GO" id="GO:0045254">
    <property type="term" value="C:pyruvate dehydrogenase complex"/>
    <property type="evidence" value="ECO:0007669"/>
    <property type="project" value="InterPro"/>
</dbReference>
<dbReference type="SUPFAM" id="SSF47005">
    <property type="entry name" value="Peripheral subunit-binding domain of 2-oxo acid dehydrogenase complex"/>
    <property type="match status" value="1"/>
</dbReference>
<dbReference type="GO" id="GO:0006086">
    <property type="term" value="P:pyruvate decarboxylation to acetyl-CoA"/>
    <property type="evidence" value="ECO:0007669"/>
    <property type="project" value="InterPro"/>
</dbReference>
<dbReference type="PANTHER" id="PTHR23151:SF75">
    <property type="entry name" value="DIHYDROLIPOYLLYSINE-RESIDUE ACETYLTRANSFERASE COMPONENT 5 OF PYRUVATE DEHYDROGENASE COMPLEX, CHLOROPLASTIC"/>
    <property type="match status" value="1"/>
</dbReference>
<organism evidence="4 5">
    <name type="scientific">Coptis chinensis</name>
    <dbReference type="NCBI Taxonomy" id="261450"/>
    <lineage>
        <taxon>Eukaryota</taxon>
        <taxon>Viridiplantae</taxon>
        <taxon>Streptophyta</taxon>
        <taxon>Embryophyta</taxon>
        <taxon>Tracheophyta</taxon>
        <taxon>Spermatophyta</taxon>
        <taxon>Magnoliopsida</taxon>
        <taxon>Ranunculales</taxon>
        <taxon>Ranunculaceae</taxon>
        <taxon>Coptidoideae</taxon>
        <taxon>Coptis</taxon>
    </lineage>
</organism>
<dbReference type="Proteomes" id="UP000631114">
    <property type="component" value="Unassembled WGS sequence"/>
</dbReference>
<gene>
    <name evidence="4" type="ORF">IFM89_014321</name>
</gene>
<evidence type="ECO:0000259" key="2">
    <source>
        <dbReference type="Pfam" id="PF00198"/>
    </source>
</evidence>
<dbReference type="OrthoDB" id="537444at2759"/>
<feature type="domain" description="Peripheral subunit-binding (PSBD)" evidence="3">
    <location>
        <begin position="58"/>
        <end position="81"/>
    </location>
</feature>
<comment type="similarity">
    <text evidence="1">Belongs to the 2-oxoacid dehydrogenase family.</text>
</comment>
<dbReference type="PANTHER" id="PTHR23151">
    <property type="entry name" value="DIHYDROLIPOAMIDE ACETYL/SUCCINYL-TRANSFERASE-RELATED"/>
    <property type="match status" value="1"/>
</dbReference>
<evidence type="ECO:0000313" key="5">
    <source>
        <dbReference type="Proteomes" id="UP000631114"/>
    </source>
</evidence>
<dbReference type="InterPro" id="IPR023213">
    <property type="entry name" value="CAT-like_dom_sf"/>
</dbReference>
<accession>A0A835HVQ8</accession>
<dbReference type="Pfam" id="PF02817">
    <property type="entry name" value="E3_binding"/>
    <property type="match status" value="1"/>
</dbReference>
<dbReference type="Gene3D" id="3.30.559.10">
    <property type="entry name" value="Chloramphenicol acetyltransferase-like domain"/>
    <property type="match status" value="1"/>
</dbReference>
<dbReference type="InterPro" id="IPR045257">
    <property type="entry name" value="E2/Pdx1"/>
</dbReference>
<feature type="non-terminal residue" evidence="4">
    <location>
        <position position="163"/>
    </location>
</feature>
<comment type="caution">
    <text evidence="4">The sequence shown here is derived from an EMBL/GenBank/DDBJ whole genome shotgun (WGS) entry which is preliminary data.</text>
</comment>
<dbReference type="GO" id="GO:0004742">
    <property type="term" value="F:dihydrolipoyllysine-residue acetyltransferase activity"/>
    <property type="evidence" value="ECO:0007669"/>
    <property type="project" value="TreeGrafter"/>
</dbReference>
<keyword evidence="5" id="KW-1185">Reference proteome</keyword>
<dbReference type="InterPro" id="IPR001078">
    <property type="entry name" value="2-oxoacid_DH_actylTfrase"/>
</dbReference>
<dbReference type="EMBL" id="JADFTS010000005">
    <property type="protein sequence ID" value="KAF9605208.1"/>
    <property type="molecule type" value="Genomic_DNA"/>
</dbReference>
<feature type="domain" description="2-oxoacid dehydrogenase acyltransferase catalytic" evidence="2">
    <location>
        <begin position="118"/>
        <end position="163"/>
    </location>
</feature>
<dbReference type="AlphaFoldDB" id="A0A835HVQ8"/>
<dbReference type="SUPFAM" id="SSF52777">
    <property type="entry name" value="CoA-dependent acyltransferases"/>
    <property type="match status" value="1"/>
</dbReference>
<dbReference type="InterPro" id="IPR036625">
    <property type="entry name" value="E3-bd_dom_sf"/>
</dbReference>
<dbReference type="InterPro" id="IPR004167">
    <property type="entry name" value="PSBD"/>
</dbReference>
<name>A0A835HVQ8_9MAGN</name>
<dbReference type="GO" id="GO:0009941">
    <property type="term" value="C:chloroplast envelope"/>
    <property type="evidence" value="ECO:0007669"/>
    <property type="project" value="TreeGrafter"/>
</dbReference>
<protein>
    <submittedName>
        <fullName evidence="4">Uncharacterized protein</fullName>
    </submittedName>
</protein>
<proteinExistence type="inferred from homology"/>